<sequence>MSATAWKSEWVLDLTDKLNLVSLEEPRDGKFRQTLAKTSRCRITLRWSLWRMFAHLLHQSISPCGICGISVKLRPGSEVPNSATAFEVVLEII</sequence>
<comment type="caution">
    <text evidence="1">The sequence shown here is derived from an EMBL/GenBank/DDBJ whole genome shotgun (WGS) entry which is preliminary data.</text>
</comment>
<dbReference type="AlphaFoldDB" id="A0A1V3NCA1"/>
<dbReference type="STRING" id="108003.B1C78_14690"/>
<keyword evidence="2" id="KW-1185">Reference proteome</keyword>
<evidence type="ECO:0000313" key="1">
    <source>
        <dbReference type="EMBL" id="OOG22671.1"/>
    </source>
</evidence>
<name>A0A1V3NCA1_9GAMM</name>
<dbReference type="EMBL" id="MVBK01000099">
    <property type="protein sequence ID" value="OOG22671.1"/>
    <property type="molecule type" value="Genomic_DNA"/>
</dbReference>
<proteinExistence type="predicted"/>
<protein>
    <submittedName>
        <fullName evidence="1">Uncharacterized protein</fullName>
    </submittedName>
</protein>
<organism evidence="1 2">
    <name type="scientific">Thioalkalivibrio denitrificans</name>
    <dbReference type="NCBI Taxonomy" id="108003"/>
    <lineage>
        <taxon>Bacteria</taxon>
        <taxon>Pseudomonadati</taxon>
        <taxon>Pseudomonadota</taxon>
        <taxon>Gammaproteobacteria</taxon>
        <taxon>Chromatiales</taxon>
        <taxon>Ectothiorhodospiraceae</taxon>
        <taxon>Thioalkalivibrio</taxon>
    </lineage>
</organism>
<reference evidence="1 2" key="1">
    <citation type="submission" date="2017-02" db="EMBL/GenBank/DDBJ databases">
        <title>Genomic diversity within the haloalkaliphilic genus Thioalkalivibrio.</title>
        <authorList>
            <person name="Ahn A.-C."/>
            <person name="Meier-Kolthoff J."/>
            <person name="Overmars L."/>
            <person name="Richter M."/>
            <person name="Woyke T."/>
            <person name="Sorokin D.Y."/>
            <person name="Muyzer G."/>
        </authorList>
    </citation>
    <scope>NUCLEOTIDE SEQUENCE [LARGE SCALE GENOMIC DNA]</scope>
    <source>
        <strain evidence="1 2">ALJD</strain>
    </source>
</reference>
<dbReference type="Proteomes" id="UP000189462">
    <property type="component" value="Unassembled WGS sequence"/>
</dbReference>
<accession>A0A1V3NCA1</accession>
<evidence type="ECO:0000313" key="2">
    <source>
        <dbReference type="Proteomes" id="UP000189462"/>
    </source>
</evidence>
<gene>
    <name evidence="1" type="ORF">B1C78_14690</name>
</gene>